<evidence type="ECO:0000313" key="1">
    <source>
        <dbReference type="EMBL" id="CAD5120821.1"/>
    </source>
</evidence>
<reference evidence="1 2" key="1">
    <citation type="submission" date="2020-08" db="EMBL/GenBank/DDBJ databases">
        <authorList>
            <person name="Hejnol A."/>
        </authorList>
    </citation>
    <scope>NUCLEOTIDE SEQUENCE [LARGE SCALE GENOMIC DNA]</scope>
</reference>
<gene>
    <name evidence="1" type="ORF">DGYR_LOCUS8852</name>
</gene>
<keyword evidence="2" id="KW-1185">Reference proteome</keyword>
<accession>A0A7I8VX56</accession>
<name>A0A7I8VX56_9ANNE</name>
<organism evidence="1 2">
    <name type="scientific">Dimorphilus gyrociliatus</name>
    <dbReference type="NCBI Taxonomy" id="2664684"/>
    <lineage>
        <taxon>Eukaryota</taxon>
        <taxon>Metazoa</taxon>
        <taxon>Spiralia</taxon>
        <taxon>Lophotrochozoa</taxon>
        <taxon>Annelida</taxon>
        <taxon>Polychaeta</taxon>
        <taxon>Polychaeta incertae sedis</taxon>
        <taxon>Dinophilidae</taxon>
        <taxon>Dimorphilus</taxon>
    </lineage>
</organism>
<sequence>MATGANHPSLLDSEPILQRVVATESSTIDGKLEALRNRFKERLTEITARNKGDINVMETRLATQMEHIIQMMDPNKQILSMN</sequence>
<dbReference type="Proteomes" id="UP000549394">
    <property type="component" value="Unassembled WGS sequence"/>
</dbReference>
<evidence type="ECO:0000313" key="2">
    <source>
        <dbReference type="Proteomes" id="UP000549394"/>
    </source>
</evidence>
<dbReference type="EMBL" id="CAJFCJ010000013">
    <property type="protein sequence ID" value="CAD5120821.1"/>
    <property type="molecule type" value="Genomic_DNA"/>
</dbReference>
<dbReference type="AlphaFoldDB" id="A0A7I8VX56"/>
<proteinExistence type="predicted"/>
<comment type="caution">
    <text evidence="1">The sequence shown here is derived from an EMBL/GenBank/DDBJ whole genome shotgun (WGS) entry which is preliminary data.</text>
</comment>
<protein>
    <submittedName>
        <fullName evidence="1">Uncharacterized protein</fullName>
    </submittedName>
</protein>